<organism evidence="12 13">
    <name type="scientific">Hondaea fermentalgiana</name>
    <dbReference type="NCBI Taxonomy" id="2315210"/>
    <lineage>
        <taxon>Eukaryota</taxon>
        <taxon>Sar</taxon>
        <taxon>Stramenopiles</taxon>
        <taxon>Bigyra</taxon>
        <taxon>Labyrinthulomycetes</taxon>
        <taxon>Thraustochytrida</taxon>
        <taxon>Thraustochytriidae</taxon>
        <taxon>Hondaea</taxon>
    </lineage>
</organism>
<evidence type="ECO:0000256" key="6">
    <source>
        <dbReference type="ARBA" id="ARBA00023136"/>
    </source>
</evidence>
<comment type="subcellular location">
    <subcellularLocation>
        <location evidence="1">Endomembrane system</location>
        <topology evidence="1">Multi-pass membrane protein</topology>
    </subcellularLocation>
</comment>
<dbReference type="InterPro" id="IPR017853">
    <property type="entry name" value="GH"/>
</dbReference>
<dbReference type="InterPro" id="IPR013785">
    <property type="entry name" value="Aldolase_TIM"/>
</dbReference>
<dbReference type="SUPFAM" id="SSF51445">
    <property type="entry name" value="(Trans)glycosidases"/>
    <property type="match status" value="2"/>
</dbReference>
<dbReference type="GO" id="GO:0004553">
    <property type="term" value="F:hydrolase activity, hydrolyzing O-glycosyl compounds"/>
    <property type="evidence" value="ECO:0007669"/>
    <property type="project" value="InterPro"/>
</dbReference>
<evidence type="ECO:0000259" key="11">
    <source>
        <dbReference type="Pfam" id="PF08277"/>
    </source>
</evidence>
<dbReference type="PANTHER" id="PTHR11452">
    <property type="entry name" value="ALPHA-GALACTOSIDASE/ALPHA-N-ACETYLGALACTOSAMINIDASE"/>
    <property type="match status" value="1"/>
</dbReference>
<feature type="signal peptide" evidence="9">
    <location>
        <begin position="1"/>
        <end position="19"/>
    </location>
</feature>
<feature type="domain" description="DUF202" evidence="10">
    <location>
        <begin position="1461"/>
        <end position="1532"/>
    </location>
</feature>
<keyword evidence="9" id="KW-0732">Signal</keyword>
<reference evidence="12 13" key="1">
    <citation type="submission" date="2017-12" db="EMBL/GenBank/DDBJ databases">
        <title>Sequencing, de novo assembly and annotation of complete genome of a new Thraustochytrid species, strain FCC1311.</title>
        <authorList>
            <person name="Sedici K."/>
            <person name="Godart F."/>
            <person name="Aiese Cigliano R."/>
            <person name="Sanseverino W."/>
            <person name="Barakat M."/>
            <person name="Ortet P."/>
            <person name="Marechal E."/>
            <person name="Cagnac O."/>
            <person name="Amato A."/>
        </authorList>
    </citation>
    <scope>NUCLEOTIDE SEQUENCE [LARGE SCALE GENOMIC DNA]</scope>
</reference>
<evidence type="ECO:0000256" key="3">
    <source>
        <dbReference type="ARBA" id="ARBA00022692"/>
    </source>
</evidence>
<comment type="similarity">
    <text evidence="2">Belongs to the glycosyl hydrolase 27 family.</text>
</comment>
<feature type="chain" id="PRO_5015314762" evidence="9">
    <location>
        <begin position="20"/>
        <end position="1576"/>
    </location>
</feature>
<evidence type="ECO:0000313" key="13">
    <source>
        <dbReference type="Proteomes" id="UP000241890"/>
    </source>
</evidence>
<dbReference type="InterPro" id="IPR003807">
    <property type="entry name" value="DUF202"/>
</dbReference>
<keyword evidence="4" id="KW-0378">Hydrolase</keyword>
<evidence type="ECO:0000256" key="1">
    <source>
        <dbReference type="ARBA" id="ARBA00004127"/>
    </source>
</evidence>
<evidence type="ECO:0000256" key="8">
    <source>
        <dbReference type="SAM" id="Phobius"/>
    </source>
</evidence>
<keyword evidence="6 8" id="KW-0472">Membrane</keyword>
<dbReference type="Proteomes" id="UP000241890">
    <property type="component" value="Unassembled WGS sequence"/>
</dbReference>
<protein>
    <submittedName>
        <fullName evidence="12">Alpha-galactosidase</fullName>
    </submittedName>
</protein>
<dbReference type="GO" id="GO:0012505">
    <property type="term" value="C:endomembrane system"/>
    <property type="evidence" value="ECO:0007669"/>
    <property type="project" value="UniProtKB-SubCell"/>
</dbReference>
<dbReference type="InParanoid" id="A0A2R5G242"/>
<feature type="transmembrane region" description="Helical" evidence="8">
    <location>
        <begin position="1505"/>
        <end position="1526"/>
    </location>
</feature>
<evidence type="ECO:0000256" key="2">
    <source>
        <dbReference type="ARBA" id="ARBA00009743"/>
    </source>
</evidence>
<sequence length="1576" mass="175631">MVCALRFVAVLASIAAASAATVDEYSKLTAKKCYNPNNKYIIGTAKEQAVEICLEECHANDDCMAVVENDAGKCAKFKFCDLMDASDDSFVWARDTFDSGDEDLIPHLSSTCKESPYSTSGRDKTVAECLELCRKDSKDCKFIRLNRVRKCSRFTKCTIKDATGKQKTSVLYEVTEASEPIDSDLPNLPATTFDSDLNKYIFKDSTCQGQDVLASSIVPSEAACHALEEDTAKAWTWTPSTGLCETFAKCDATTSSEDSYLFVDAVSKRPGRGWSSWNAFFREATEDLIMEQVDLVEEHFLSSGYDIIHTDGLCTFANMASDGVTALRTNMNGLDYTADSQLVEPTDCIVSGMTGPNGYVEKLHNKGFRVSWYTPGSLTSCANHNFRSKANYKALVVNDVKTYKSWGIDILKIDRCGLLPRTDKLNTELKVIKYWGQVIEEHFPALEVENCRFACNNIDGWINEAHPDAEVKVFDYTALGKLNFQGACPDAARFHRSYVDVRPWASRIKMAMKAFSMFQEETGPMFGWSYGDTLEVCNTDYDNNPYRIASGVQPSTAAGPLTRNLEFLMIGAWAIASQPLFVSTDISNCAEEVIDALTDSALLAVNGEWSGDSGKIVDIEDDVWTWKKVVETRDAKKTHVLLADMNLETVAGDAWDQAALVALHCGEAEADAKNSRPDPEDGLADRSSRVASRRVALHRLAFSLHRTVSRSHRIALHCIRINLASLPVRGARAGRKETLPASHAASSIAEFFTEMPAMKCYNPNDKYILRPATEQTVDECLNECYSDSECVAAVHNELGFCALYKYCDLQDGVQGGSVFARESFDGLSNLTSYLSSTCKRKQYARSGKGKTVAECLEYCYEDSANCKYIRLDQKSRCSRFTDCSVRDATRNQKTSVVYKVPEHEGSSTSDSTKTVLESFPDVTFDSERDLYIFKNTECSDKGDTLGHMLTNDESECFNLVNATAKAAVWQSKTGSCTLLSDCKTTESEKKTYLFVNAESKRPPRGWSSWNAFYRYASESLIMEQVDLLEEYGLQDAGFNIVHTDGQCTFASVDATNTFALRTNLEEGTSYTSTSDMFEPIGCITSGMTGPNNYVSQLHNRGFLVSWYTPGGTETCSELRFRDDDNFEDLVVRDVKMYKNWSIDILKIDACGTLPSGYKQDEQKLIEFWHDTIEDHFPELEVENCRYQCNNIKKKNNGGKLHKFNYKKLGQKNFDSFCSSVARYHRSFLDIRPWGSRILDAMKAFSMFQEETGPFSGWSYGDVLEICNYDYDTNTYRLMSGIKPELSPSPMTENLEYVILGTWVIASQPLFISTELNKCNASIIGLLTDPDFIAINGEWSGDSGKIYRIKNEVWYWKKVVETRTATKTHILVADMNLDEPNGAEWDEEDIKSSFCPDVDESNVITYCAIAFRGLPRIVAGILDTDGPSLLLLSLFSLPHSMSSHAIWHAMAIPIDMPSIDPKVFFSNERTYLHWLNMGVTIGSIGSALLGFSGMASASSDNNSFDALRLIGLIMLGLSIMFTINAMYQFRRRSILLRKLSGTGYEDSFGPVALSVVLVLSLGGIYATYITKGVAVHP</sequence>
<dbReference type="PANTHER" id="PTHR11452:SF33">
    <property type="entry name" value="ALPHA-GALACTOSIDASE 2"/>
    <property type="match status" value="1"/>
</dbReference>
<evidence type="ECO:0000313" key="12">
    <source>
        <dbReference type="EMBL" id="GBG23798.1"/>
    </source>
</evidence>
<comment type="caution">
    <text evidence="12">The sequence shown here is derived from an EMBL/GenBank/DDBJ whole genome shotgun (WGS) entry which is preliminary data.</text>
</comment>
<dbReference type="OrthoDB" id="5795902at2759"/>
<feature type="transmembrane region" description="Helical" evidence="8">
    <location>
        <begin position="1547"/>
        <end position="1567"/>
    </location>
</feature>
<dbReference type="InterPro" id="IPR002241">
    <property type="entry name" value="Glyco_hydro_27"/>
</dbReference>
<dbReference type="InterPro" id="IPR006583">
    <property type="entry name" value="PAN-3_domain"/>
</dbReference>
<evidence type="ECO:0000256" key="5">
    <source>
        <dbReference type="ARBA" id="ARBA00022989"/>
    </source>
</evidence>
<feature type="transmembrane region" description="Helical" evidence="8">
    <location>
        <begin position="1470"/>
        <end position="1493"/>
    </location>
</feature>
<keyword evidence="13" id="KW-1185">Reference proteome</keyword>
<gene>
    <name evidence="12" type="ORF">FCC1311_000182</name>
</gene>
<dbReference type="Gene3D" id="3.20.20.70">
    <property type="entry name" value="Aldolase class I"/>
    <property type="match status" value="2"/>
</dbReference>
<keyword evidence="3 8" id="KW-0812">Transmembrane</keyword>
<keyword evidence="7" id="KW-0326">Glycosidase</keyword>
<dbReference type="Pfam" id="PF08277">
    <property type="entry name" value="PAN_3"/>
    <property type="match status" value="1"/>
</dbReference>
<keyword evidence="5 8" id="KW-1133">Transmembrane helix</keyword>
<dbReference type="GO" id="GO:0005975">
    <property type="term" value="P:carbohydrate metabolic process"/>
    <property type="evidence" value="ECO:0007669"/>
    <property type="project" value="InterPro"/>
</dbReference>
<dbReference type="Pfam" id="PF02656">
    <property type="entry name" value="DUF202"/>
    <property type="match status" value="1"/>
</dbReference>
<accession>A0A2R5G242</accession>
<evidence type="ECO:0000256" key="9">
    <source>
        <dbReference type="SAM" id="SignalP"/>
    </source>
</evidence>
<name>A0A2R5G242_9STRA</name>
<proteinExistence type="inferred from homology"/>
<evidence type="ECO:0000256" key="4">
    <source>
        <dbReference type="ARBA" id="ARBA00022801"/>
    </source>
</evidence>
<evidence type="ECO:0000256" key="7">
    <source>
        <dbReference type="ARBA" id="ARBA00023295"/>
    </source>
</evidence>
<evidence type="ECO:0000259" key="10">
    <source>
        <dbReference type="Pfam" id="PF02656"/>
    </source>
</evidence>
<feature type="domain" description="PAN-3" evidence="11">
    <location>
        <begin position="771"/>
        <end position="810"/>
    </location>
</feature>
<dbReference type="EMBL" id="BEYU01000001">
    <property type="protein sequence ID" value="GBG23798.1"/>
    <property type="molecule type" value="Genomic_DNA"/>
</dbReference>